<gene>
    <name evidence="2" type="ORF">X777_08213</name>
</gene>
<proteinExistence type="predicted"/>
<name>A0A026WZ26_OOCBI</name>
<protein>
    <submittedName>
        <fullName evidence="2">Uncharacterized protein</fullName>
    </submittedName>
</protein>
<evidence type="ECO:0000313" key="2">
    <source>
        <dbReference type="EMBL" id="EZA61001.1"/>
    </source>
</evidence>
<keyword evidence="3" id="KW-1185">Reference proteome</keyword>
<feature type="compositionally biased region" description="Basic and acidic residues" evidence="1">
    <location>
        <begin position="51"/>
        <end position="73"/>
    </location>
</feature>
<dbReference type="Proteomes" id="UP000053097">
    <property type="component" value="Unassembled WGS sequence"/>
</dbReference>
<reference evidence="2 3" key="1">
    <citation type="journal article" date="2014" name="Curr. Biol.">
        <title>The genome of the clonal raider ant Cerapachys biroi.</title>
        <authorList>
            <person name="Oxley P.R."/>
            <person name="Ji L."/>
            <person name="Fetter-Pruneda I."/>
            <person name="McKenzie S.K."/>
            <person name="Li C."/>
            <person name="Hu H."/>
            <person name="Zhang G."/>
            <person name="Kronauer D.J."/>
        </authorList>
    </citation>
    <scope>NUCLEOTIDE SEQUENCE [LARGE SCALE GENOMIC DNA]</scope>
</reference>
<evidence type="ECO:0000256" key="1">
    <source>
        <dbReference type="SAM" id="MobiDB-lite"/>
    </source>
</evidence>
<evidence type="ECO:0000313" key="3">
    <source>
        <dbReference type="Proteomes" id="UP000053097"/>
    </source>
</evidence>
<feature type="region of interest" description="Disordered" evidence="1">
    <location>
        <begin position="50"/>
        <end position="84"/>
    </location>
</feature>
<organism evidence="2 3">
    <name type="scientific">Ooceraea biroi</name>
    <name type="common">Clonal raider ant</name>
    <name type="synonym">Cerapachys biroi</name>
    <dbReference type="NCBI Taxonomy" id="2015173"/>
    <lineage>
        <taxon>Eukaryota</taxon>
        <taxon>Metazoa</taxon>
        <taxon>Ecdysozoa</taxon>
        <taxon>Arthropoda</taxon>
        <taxon>Hexapoda</taxon>
        <taxon>Insecta</taxon>
        <taxon>Pterygota</taxon>
        <taxon>Neoptera</taxon>
        <taxon>Endopterygota</taxon>
        <taxon>Hymenoptera</taxon>
        <taxon>Apocrita</taxon>
        <taxon>Aculeata</taxon>
        <taxon>Formicoidea</taxon>
        <taxon>Formicidae</taxon>
        <taxon>Dorylinae</taxon>
        <taxon>Ooceraea</taxon>
    </lineage>
</organism>
<dbReference type="EMBL" id="KK107063">
    <property type="protein sequence ID" value="EZA61001.1"/>
    <property type="molecule type" value="Genomic_DNA"/>
</dbReference>
<sequence>MSSGENSRVTIADYSYLAVLDLRWENRRRSHDGVETRRRSGSCVRTYFSGDLRERENNTKEPRVSMNGREQRPTKSSPRLRAIG</sequence>
<dbReference type="AlphaFoldDB" id="A0A026WZ26"/>
<accession>A0A026WZ26</accession>